<protein>
    <submittedName>
        <fullName evidence="1">EC1118_1D0_2564p</fullName>
    </submittedName>
</protein>
<dbReference type="HOGENOM" id="CLU_2607867_0_0_1"/>
<dbReference type="Proteomes" id="UP000000286">
    <property type="component" value="Chromosome IV"/>
</dbReference>
<sequence length="79" mass="8906">MSCSFHISSPLGSSSSLEGFSSLKVVVVACQALSRELLGIDLVLLLLFWRPDKHPHWGFRHLCSQTDFWHEVVVFPIPN</sequence>
<evidence type="ECO:0000313" key="1">
    <source>
        <dbReference type="EMBL" id="CAY78524.1"/>
    </source>
</evidence>
<evidence type="ECO:0000313" key="2">
    <source>
        <dbReference type="Proteomes" id="UP000000286"/>
    </source>
</evidence>
<dbReference type="AlphaFoldDB" id="C8Z4T5"/>
<gene>
    <name evidence="1" type="ORF">EC1118_1D0_2564g</name>
</gene>
<reference evidence="1 2" key="1">
    <citation type="journal article" date="2009" name="Proc. Natl. Acad. Sci. U.S.A.">
        <title>Eukaryote-to-eukaryote gene transfer events revealed by the genome sequence of the wine yeast Saccharomyces cerevisiae EC1118.</title>
        <authorList>
            <person name="Novo M."/>
            <person name="Bigey F."/>
            <person name="Beyne E."/>
            <person name="Galeote V."/>
            <person name="Gavory F."/>
            <person name="Mallet S."/>
            <person name="Cambot B."/>
            <person name="Legras J.L."/>
            <person name="Wincker P."/>
            <person name="Casaregola S."/>
            <person name="Dequin S."/>
        </authorList>
    </citation>
    <scope>NUCLEOTIDE SEQUENCE [LARGE SCALE GENOMIC DNA]</scope>
    <source>
        <strain evidence="2">Lalvin EC1118 / Prise de mousse</strain>
    </source>
</reference>
<dbReference type="EMBL" id="FN393063">
    <property type="protein sequence ID" value="CAY78524.1"/>
    <property type="molecule type" value="Genomic_DNA"/>
</dbReference>
<proteinExistence type="predicted"/>
<accession>C8Z4T5</accession>
<name>C8Z4T5_YEAS8</name>
<organism evidence="1 2">
    <name type="scientific">Saccharomyces cerevisiae (strain Lalvin EC1118 / Prise de mousse)</name>
    <name type="common">Baker's yeast</name>
    <dbReference type="NCBI Taxonomy" id="643680"/>
    <lineage>
        <taxon>Eukaryota</taxon>
        <taxon>Fungi</taxon>
        <taxon>Dikarya</taxon>
        <taxon>Ascomycota</taxon>
        <taxon>Saccharomycotina</taxon>
        <taxon>Saccharomycetes</taxon>
        <taxon>Saccharomycetales</taxon>
        <taxon>Saccharomycetaceae</taxon>
        <taxon>Saccharomyces</taxon>
    </lineage>
</organism>